<feature type="active site" evidence="8 10">
    <location>
        <position position="699"/>
    </location>
</feature>
<dbReference type="AlphaFoldDB" id="A0A9D1PSW1"/>
<dbReference type="PROSITE" id="PS01046">
    <property type="entry name" value="LON_SER"/>
    <property type="match status" value="1"/>
</dbReference>
<dbReference type="GO" id="GO:0004252">
    <property type="term" value="F:serine-type endopeptidase activity"/>
    <property type="evidence" value="ECO:0007669"/>
    <property type="project" value="UniProtKB-UniRule"/>
</dbReference>
<dbReference type="EMBL" id="DXHU01000016">
    <property type="protein sequence ID" value="HIV98928.1"/>
    <property type="molecule type" value="Genomic_DNA"/>
</dbReference>
<comment type="caution">
    <text evidence="15">The sequence shown here is derived from an EMBL/GenBank/DDBJ whole genome shotgun (WGS) entry which is preliminary data.</text>
</comment>
<dbReference type="PROSITE" id="PS51787">
    <property type="entry name" value="LON_N"/>
    <property type="match status" value="1"/>
</dbReference>
<comment type="subunit">
    <text evidence="7">Homohexamer. Organized in a ring with a central cavity.</text>
</comment>
<proteinExistence type="inferred from homology"/>
<dbReference type="GO" id="GO:0005737">
    <property type="term" value="C:cytoplasm"/>
    <property type="evidence" value="ECO:0007669"/>
    <property type="project" value="UniProtKB-SubCell"/>
</dbReference>
<feature type="domain" description="Lon proteolytic" evidence="13">
    <location>
        <begin position="612"/>
        <end position="793"/>
    </location>
</feature>
<evidence type="ECO:0000259" key="13">
    <source>
        <dbReference type="PROSITE" id="PS51786"/>
    </source>
</evidence>
<dbReference type="InterPro" id="IPR015947">
    <property type="entry name" value="PUA-like_sf"/>
</dbReference>
<keyword evidence="4 7" id="KW-0720">Serine protease</keyword>
<evidence type="ECO:0000256" key="3">
    <source>
        <dbReference type="ARBA" id="ARBA00022801"/>
    </source>
</evidence>
<evidence type="ECO:0000259" key="14">
    <source>
        <dbReference type="PROSITE" id="PS51787"/>
    </source>
</evidence>
<dbReference type="PROSITE" id="PS51786">
    <property type="entry name" value="LON_PROTEOLYTIC"/>
    <property type="match status" value="1"/>
</dbReference>
<comment type="catalytic activity">
    <reaction evidence="6 7 10">
        <text>Hydrolysis of proteins in presence of ATP.</text>
        <dbReference type="EC" id="3.4.21.53"/>
    </reaction>
</comment>
<feature type="domain" description="Lon N-terminal" evidence="14">
    <location>
        <begin position="12"/>
        <end position="210"/>
    </location>
</feature>
<dbReference type="GO" id="GO:0016887">
    <property type="term" value="F:ATP hydrolysis activity"/>
    <property type="evidence" value="ECO:0007669"/>
    <property type="project" value="InterPro"/>
</dbReference>
<dbReference type="Gene3D" id="3.30.230.10">
    <property type="match status" value="1"/>
</dbReference>
<dbReference type="Gene3D" id="3.40.50.300">
    <property type="entry name" value="P-loop containing nucleotide triphosphate hydrolases"/>
    <property type="match status" value="1"/>
</dbReference>
<evidence type="ECO:0000256" key="5">
    <source>
        <dbReference type="ARBA" id="ARBA00022840"/>
    </source>
</evidence>
<accession>A0A9D1PSW1</accession>
<dbReference type="InterPro" id="IPR008268">
    <property type="entry name" value="Peptidase_S16_AS"/>
</dbReference>
<dbReference type="InterPro" id="IPR046336">
    <property type="entry name" value="Lon_prtase_N_sf"/>
</dbReference>
<gene>
    <name evidence="15" type="primary">lon</name>
    <name evidence="15" type="ORF">IAB12_04020</name>
</gene>
<evidence type="ECO:0000256" key="11">
    <source>
        <dbReference type="RuleBase" id="RU000591"/>
    </source>
</evidence>
<dbReference type="PANTHER" id="PTHR43718:SF2">
    <property type="entry name" value="LON PROTEASE HOMOLOG, MITOCHONDRIAL"/>
    <property type="match status" value="1"/>
</dbReference>
<dbReference type="EC" id="3.4.21.53" evidence="7"/>
<dbReference type="Pfam" id="PF02190">
    <property type="entry name" value="LON_substr_bdg"/>
    <property type="match status" value="1"/>
</dbReference>
<dbReference type="FunFam" id="3.40.50.300:FF:000021">
    <property type="entry name" value="Lon protease homolog"/>
    <property type="match status" value="1"/>
</dbReference>
<evidence type="ECO:0000256" key="8">
    <source>
        <dbReference type="PIRSR" id="PIRSR001174-1"/>
    </source>
</evidence>
<comment type="similarity">
    <text evidence="7 10 11">Belongs to the peptidase S16 family.</text>
</comment>
<organism evidence="15 16">
    <name type="scientific">Candidatus Ornithospirochaeta avicola</name>
    <dbReference type="NCBI Taxonomy" id="2840896"/>
    <lineage>
        <taxon>Bacteria</taxon>
        <taxon>Pseudomonadati</taxon>
        <taxon>Spirochaetota</taxon>
        <taxon>Spirochaetia</taxon>
        <taxon>Spirochaetales</taxon>
        <taxon>Spirochaetaceae</taxon>
        <taxon>Spirochaetaceae incertae sedis</taxon>
        <taxon>Candidatus Ornithospirochaeta</taxon>
    </lineage>
</organism>
<dbReference type="SUPFAM" id="SSF88697">
    <property type="entry name" value="PUA domain-like"/>
    <property type="match status" value="1"/>
</dbReference>
<dbReference type="InterPro" id="IPR008269">
    <property type="entry name" value="Lon_proteolytic"/>
</dbReference>
<dbReference type="InterPro" id="IPR027065">
    <property type="entry name" value="Lon_Prtase"/>
</dbReference>
<dbReference type="SMART" id="SM00464">
    <property type="entry name" value="LON"/>
    <property type="match status" value="1"/>
</dbReference>
<evidence type="ECO:0000256" key="4">
    <source>
        <dbReference type="ARBA" id="ARBA00022825"/>
    </source>
</evidence>
<evidence type="ECO:0000256" key="9">
    <source>
        <dbReference type="PIRSR" id="PIRSR001174-2"/>
    </source>
</evidence>
<dbReference type="SUPFAM" id="SSF54211">
    <property type="entry name" value="Ribosomal protein S5 domain 2-like"/>
    <property type="match status" value="1"/>
</dbReference>
<dbReference type="SMART" id="SM00382">
    <property type="entry name" value="AAA"/>
    <property type="match status" value="1"/>
</dbReference>
<protein>
    <recommendedName>
        <fullName evidence="7">Lon protease</fullName>
        <ecNumber evidence="7">3.4.21.53</ecNumber>
    </recommendedName>
</protein>
<keyword evidence="7" id="KW-0963">Cytoplasm</keyword>
<name>A0A9D1PSW1_9SPIO</name>
<reference evidence="15" key="1">
    <citation type="journal article" date="2021" name="PeerJ">
        <title>Extensive microbial diversity within the chicken gut microbiome revealed by metagenomics and culture.</title>
        <authorList>
            <person name="Gilroy R."/>
            <person name="Ravi A."/>
            <person name="Getino M."/>
            <person name="Pursley I."/>
            <person name="Horton D.L."/>
            <person name="Alikhan N.F."/>
            <person name="Baker D."/>
            <person name="Gharbi K."/>
            <person name="Hall N."/>
            <person name="Watson M."/>
            <person name="Adriaenssens E.M."/>
            <person name="Foster-Nyarko E."/>
            <person name="Jarju S."/>
            <person name="Secka A."/>
            <person name="Antonio M."/>
            <person name="Oren A."/>
            <person name="Chaudhuri R.R."/>
            <person name="La Ragione R."/>
            <person name="Hildebrand F."/>
            <person name="Pallen M.J."/>
        </authorList>
    </citation>
    <scope>NUCLEOTIDE SEQUENCE</scope>
    <source>
        <strain evidence="15">Gambia11-129</strain>
    </source>
</reference>
<evidence type="ECO:0000313" key="15">
    <source>
        <dbReference type="EMBL" id="HIV98928.1"/>
    </source>
</evidence>
<evidence type="ECO:0000313" key="16">
    <source>
        <dbReference type="Proteomes" id="UP000823936"/>
    </source>
</evidence>
<dbReference type="Pfam" id="PF05362">
    <property type="entry name" value="Lon_C"/>
    <property type="match status" value="1"/>
</dbReference>
<keyword evidence="5 7" id="KW-0067">ATP-binding</keyword>
<evidence type="ECO:0000256" key="10">
    <source>
        <dbReference type="PROSITE-ProRule" id="PRU01122"/>
    </source>
</evidence>
<dbReference type="PRINTS" id="PR00830">
    <property type="entry name" value="ENDOLAPTASE"/>
</dbReference>
<evidence type="ECO:0000256" key="7">
    <source>
        <dbReference type="PIRNR" id="PIRNR001174"/>
    </source>
</evidence>
<dbReference type="GO" id="GO:0006515">
    <property type="term" value="P:protein quality control for misfolded or incompletely synthesized proteins"/>
    <property type="evidence" value="ECO:0007669"/>
    <property type="project" value="TreeGrafter"/>
</dbReference>
<keyword evidence="3 7" id="KW-0378">Hydrolase</keyword>
<dbReference type="Pfam" id="PF22667">
    <property type="entry name" value="Lon_lid"/>
    <property type="match status" value="1"/>
</dbReference>
<evidence type="ECO:0000256" key="2">
    <source>
        <dbReference type="ARBA" id="ARBA00022741"/>
    </source>
</evidence>
<sequence length="819" mass="92069">MENNEEKNTYTVKLLVVTERPVFPGGITTLVVSRAEEIKLIENLGKGGIFGILMAKERDSFDNCIMDSTLPPEFYEVGTLCSINRFIHLPNGSLHVFVTTMRTFTVHSVDTLLSPYEAVVEDRNTEYESMRPIVPYMRLLRKILSELVTQSPLFSFASEVNIANITDAENLVNYTASCLTAPKEFLQQVLAQQNLIARYEKVLTYLESEKDLVIMQNQIRSDLIDNVKRRNQEQVLKQQISTLQQELDKITGKGGSAGAFSPRGMDIAELADKYDKIKDLLPPIYIETVDKEMSRMNSMDPSSPDYTLTKTYIDTILSLPYSKKNQKVKYTIENVREKLDKDHYGLKDVKDRILEFLASRTLSRSQSGAIICLVGPPGVGKTSIGRSIASALGRKYYRFSMGGVRDEAEIKGHRRTYVGALPGKFIQALLETKEVDPVILIDEIDKMGSSFQGDPASALLEALDPEQNSRFRDLYLDLPYDLSKVLFIVTANTLETVPEPLLDRMEVIEVSGYTSQEKLNIAKGYLIPRLIKNNGLEKRNISLSDDALLSIAEEYSREAGVRNYEKNLDKIFRKLSLEILEKKSDGNLLIEKKDVEKYLSIPRFDLSEKIEAEEAGTAIGLAWTSMGGDVLLIEAEALLSHEEFKITGQLGDVMKESCNIALSTVKKEAALRGIDPAYFRHHMIHLHVPEGATPKDGPSAGITMTCALWGMITEQVIKKDLAMTGELTLTGHVMPIGGLKEKVLAAKRNHIKEIIIPQKNKRDLEMLDEDVKKDITFHLVSDISEVLALSFPSDRTRRLTESELEKAQENWEKENQKNG</sequence>
<dbReference type="InterPro" id="IPR003593">
    <property type="entry name" value="AAA+_ATPase"/>
</dbReference>
<dbReference type="InterPro" id="IPR027417">
    <property type="entry name" value="P-loop_NTPase"/>
</dbReference>
<dbReference type="InterPro" id="IPR020568">
    <property type="entry name" value="Ribosomal_Su5_D2-typ_SF"/>
</dbReference>
<dbReference type="Gene3D" id="1.20.58.1480">
    <property type="match status" value="1"/>
</dbReference>
<evidence type="ECO:0000256" key="12">
    <source>
        <dbReference type="SAM" id="MobiDB-lite"/>
    </source>
</evidence>
<dbReference type="Gene3D" id="1.10.8.60">
    <property type="match status" value="1"/>
</dbReference>
<feature type="active site" evidence="8 10">
    <location>
        <position position="742"/>
    </location>
</feature>
<dbReference type="Proteomes" id="UP000823936">
    <property type="component" value="Unassembled WGS sequence"/>
</dbReference>
<dbReference type="PANTHER" id="PTHR43718">
    <property type="entry name" value="LON PROTEASE"/>
    <property type="match status" value="1"/>
</dbReference>
<dbReference type="InterPro" id="IPR003959">
    <property type="entry name" value="ATPase_AAA_core"/>
</dbReference>
<dbReference type="CDD" id="cd19500">
    <property type="entry name" value="RecA-like_Lon"/>
    <property type="match status" value="1"/>
</dbReference>
<reference evidence="15" key="2">
    <citation type="submission" date="2021-04" db="EMBL/GenBank/DDBJ databases">
        <authorList>
            <person name="Gilroy R."/>
        </authorList>
    </citation>
    <scope>NUCLEOTIDE SEQUENCE</scope>
    <source>
        <strain evidence="15">Gambia11-129</strain>
    </source>
</reference>
<evidence type="ECO:0000256" key="6">
    <source>
        <dbReference type="ARBA" id="ARBA00050665"/>
    </source>
</evidence>
<dbReference type="NCBIfam" id="TIGR00763">
    <property type="entry name" value="lon"/>
    <property type="match status" value="1"/>
</dbReference>
<dbReference type="Gene3D" id="2.30.130.40">
    <property type="entry name" value="LON domain-like"/>
    <property type="match status" value="1"/>
</dbReference>
<dbReference type="InterPro" id="IPR054594">
    <property type="entry name" value="Lon_lid"/>
</dbReference>
<keyword evidence="2 7" id="KW-0547">Nucleotide-binding</keyword>
<dbReference type="SUPFAM" id="SSF52540">
    <property type="entry name" value="P-loop containing nucleoside triphosphate hydrolases"/>
    <property type="match status" value="1"/>
</dbReference>
<evidence type="ECO:0000256" key="1">
    <source>
        <dbReference type="ARBA" id="ARBA00022670"/>
    </source>
</evidence>
<feature type="binding site" evidence="9">
    <location>
        <begin position="375"/>
        <end position="382"/>
    </location>
    <ligand>
        <name>ATP</name>
        <dbReference type="ChEBI" id="CHEBI:30616"/>
    </ligand>
</feature>
<dbReference type="PIRSF" id="PIRSF001174">
    <property type="entry name" value="Lon_proteas"/>
    <property type="match status" value="1"/>
</dbReference>
<keyword evidence="1 7" id="KW-0645">Protease</keyword>
<dbReference type="GO" id="GO:0004176">
    <property type="term" value="F:ATP-dependent peptidase activity"/>
    <property type="evidence" value="ECO:0007669"/>
    <property type="project" value="UniProtKB-UniRule"/>
</dbReference>
<dbReference type="GO" id="GO:0005524">
    <property type="term" value="F:ATP binding"/>
    <property type="evidence" value="ECO:0007669"/>
    <property type="project" value="UniProtKB-KW"/>
</dbReference>
<dbReference type="InterPro" id="IPR003111">
    <property type="entry name" value="Lon_prtase_N"/>
</dbReference>
<dbReference type="InterPro" id="IPR004815">
    <property type="entry name" value="Lon_bac/euk-typ"/>
</dbReference>
<feature type="region of interest" description="Disordered" evidence="12">
    <location>
        <begin position="800"/>
        <end position="819"/>
    </location>
</feature>
<dbReference type="Gene3D" id="1.20.5.5270">
    <property type="match status" value="1"/>
</dbReference>
<dbReference type="InterPro" id="IPR014721">
    <property type="entry name" value="Ribsml_uS5_D2-typ_fold_subgr"/>
</dbReference>
<comment type="subcellular location">
    <subcellularLocation>
        <location evidence="7">Cytoplasm</location>
    </subcellularLocation>
</comment>
<dbReference type="Pfam" id="PF00004">
    <property type="entry name" value="AAA"/>
    <property type="match status" value="1"/>
</dbReference>